<protein>
    <submittedName>
        <fullName evidence="7">Transmembrane protein</fullName>
    </submittedName>
</protein>
<evidence type="ECO:0000256" key="3">
    <source>
        <dbReference type="ARBA" id="ARBA00022824"/>
    </source>
</evidence>
<dbReference type="InterPro" id="IPR021013">
    <property type="entry name" value="ATPase_Vma12"/>
</dbReference>
<name>A0A183WUU1_TRIRE</name>
<dbReference type="AlphaFoldDB" id="A0A183WUU1"/>
<evidence type="ECO:0000313" key="6">
    <source>
        <dbReference type="Proteomes" id="UP000050795"/>
    </source>
</evidence>
<keyword evidence="6" id="KW-1185">Reference proteome</keyword>
<evidence type="ECO:0000313" key="7">
    <source>
        <dbReference type="WBParaSite" id="TREG1_53870.1"/>
    </source>
</evidence>
<evidence type="ECO:0000256" key="1">
    <source>
        <dbReference type="ARBA" id="ARBA00004477"/>
    </source>
</evidence>
<accession>A0A183WUU1</accession>
<evidence type="ECO:0000256" key="2">
    <source>
        <dbReference type="ARBA" id="ARBA00022692"/>
    </source>
</evidence>
<keyword evidence="3" id="KW-0256">Endoplasmic reticulum</keyword>
<proteinExistence type="predicted"/>
<evidence type="ECO:0000256" key="5">
    <source>
        <dbReference type="ARBA" id="ARBA00023136"/>
    </source>
</evidence>
<dbReference type="WBParaSite" id="TREG1_53870.1">
    <property type="protein sequence ID" value="TREG1_53870.1"/>
    <property type="gene ID" value="TREG1_53870"/>
</dbReference>
<dbReference type="Proteomes" id="UP000050795">
    <property type="component" value="Unassembled WGS sequence"/>
</dbReference>
<dbReference type="GO" id="GO:0005789">
    <property type="term" value="C:endoplasmic reticulum membrane"/>
    <property type="evidence" value="ECO:0007669"/>
    <property type="project" value="UniProtKB-SubCell"/>
</dbReference>
<dbReference type="OrthoDB" id="19981at2759"/>
<comment type="subcellular location">
    <subcellularLocation>
        <location evidence="1">Endoplasmic reticulum membrane</location>
        <topology evidence="1">Multi-pass membrane protein</topology>
    </subcellularLocation>
</comment>
<dbReference type="PANTHER" id="PTHR31394:SF1">
    <property type="entry name" value="TRANSMEMBRANE PROTEIN 199"/>
    <property type="match status" value="1"/>
</dbReference>
<dbReference type="GO" id="GO:0070072">
    <property type="term" value="P:vacuolar proton-transporting V-type ATPase complex assembly"/>
    <property type="evidence" value="ECO:0007669"/>
    <property type="project" value="InterPro"/>
</dbReference>
<keyword evidence="5" id="KW-0472">Membrane</keyword>
<reference evidence="7" key="2">
    <citation type="submission" date="2023-11" db="UniProtKB">
        <authorList>
            <consortium name="WormBaseParasite"/>
        </authorList>
    </citation>
    <scope>IDENTIFICATION</scope>
</reference>
<dbReference type="PANTHER" id="PTHR31394">
    <property type="entry name" value="TRANSMEMBRANE PROTEIN 199"/>
    <property type="match status" value="1"/>
</dbReference>
<keyword evidence="2" id="KW-0812">Transmembrane</keyword>
<dbReference type="Pfam" id="PF11712">
    <property type="entry name" value="Vma12"/>
    <property type="match status" value="1"/>
</dbReference>
<keyword evidence="4" id="KW-1133">Transmembrane helix</keyword>
<evidence type="ECO:0000256" key="4">
    <source>
        <dbReference type="ARBA" id="ARBA00022989"/>
    </source>
</evidence>
<sequence length="212" mass="24166">MKPRSLSLEFLASEGLVSFLENVSNLDLCPQTLRNQIQQSVKNTTVSFHLINECYDLTRKLSGNGNDRIYLPFWRIAQLTSIVLPKIKHVQKETRSDAHFEELRKKYENNCYEKMTRDFGSSLVFSTASRVKRTTVSDFKCLNKQLIMILNFCIIVASGFAFGYFVPDIIFSGNSVSLFTRIVCALLSSSIVLAADLYFLIRNFSLIEKAYG</sequence>
<reference evidence="6" key="1">
    <citation type="submission" date="2022-06" db="EMBL/GenBank/DDBJ databases">
        <authorList>
            <person name="Berger JAMES D."/>
            <person name="Berger JAMES D."/>
        </authorList>
    </citation>
    <scope>NUCLEOTIDE SEQUENCE [LARGE SCALE GENOMIC DNA]</scope>
</reference>
<organism evidence="6 7">
    <name type="scientific">Trichobilharzia regenti</name>
    <name type="common">Nasal bird schistosome</name>
    <dbReference type="NCBI Taxonomy" id="157069"/>
    <lineage>
        <taxon>Eukaryota</taxon>
        <taxon>Metazoa</taxon>
        <taxon>Spiralia</taxon>
        <taxon>Lophotrochozoa</taxon>
        <taxon>Platyhelminthes</taxon>
        <taxon>Trematoda</taxon>
        <taxon>Digenea</taxon>
        <taxon>Strigeidida</taxon>
        <taxon>Schistosomatoidea</taxon>
        <taxon>Schistosomatidae</taxon>
        <taxon>Trichobilharzia</taxon>
    </lineage>
</organism>